<protein>
    <submittedName>
        <fullName evidence="2">Solute carrier family 36 (proton/amino acid symporter), member 3</fullName>
    </submittedName>
</protein>
<keyword evidence="3" id="KW-1185">Reference proteome</keyword>
<sequence>MGKMPLLREVGKCQRNMFGRSKASSKGSSNSRSSSSTSPKKGPRREADALMEALWQQRGSPPDAWHSSEASSRNPIFPARRGATTRLIQPLLAPPRKFGSNP</sequence>
<dbReference type="AlphaFoldDB" id="A0A8C6GPA1"/>
<reference evidence="2" key="1">
    <citation type="submission" date="2025-08" db="UniProtKB">
        <authorList>
            <consortium name="Ensembl"/>
        </authorList>
    </citation>
    <scope>IDENTIFICATION</scope>
</reference>
<feature type="region of interest" description="Disordered" evidence="1">
    <location>
        <begin position="1"/>
        <end position="102"/>
    </location>
</feature>
<dbReference type="Proteomes" id="UP000694415">
    <property type="component" value="Unplaced"/>
</dbReference>
<feature type="compositionally biased region" description="Low complexity" evidence="1">
    <location>
        <begin position="19"/>
        <end position="40"/>
    </location>
</feature>
<evidence type="ECO:0000313" key="2">
    <source>
        <dbReference type="Ensembl" id="ENSMSIP00000009575.1"/>
    </source>
</evidence>
<evidence type="ECO:0000313" key="3">
    <source>
        <dbReference type="Proteomes" id="UP000694415"/>
    </source>
</evidence>
<reference evidence="2" key="2">
    <citation type="submission" date="2025-09" db="UniProtKB">
        <authorList>
            <consortium name="Ensembl"/>
        </authorList>
    </citation>
    <scope>IDENTIFICATION</scope>
</reference>
<proteinExistence type="predicted"/>
<organism evidence="2 3">
    <name type="scientific">Mus spicilegus</name>
    <name type="common">Mound-building mouse</name>
    <dbReference type="NCBI Taxonomy" id="10103"/>
    <lineage>
        <taxon>Eukaryota</taxon>
        <taxon>Metazoa</taxon>
        <taxon>Chordata</taxon>
        <taxon>Craniata</taxon>
        <taxon>Vertebrata</taxon>
        <taxon>Euteleostomi</taxon>
        <taxon>Mammalia</taxon>
        <taxon>Eutheria</taxon>
        <taxon>Euarchontoglires</taxon>
        <taxon>Glires</taxon>
        <taxon>Rodentia</taxon>
        <taxon>Myomorpha</taxon>
        <taxon>Muroidea</taxon>
        <taxon>Muridae</taxon>
        <taxon>Murinae</taxon>
        <taxon>Mus</taxon>
        <taxon>Mus</taxon>
    </lineage>
</organism>
<dbReference type="GeneTree" id="ENSGT00940000162406"/>
<accession>A0A8C6GPA1</accession>
<dbReference type="Ensembl" id="ENSMSIT00000012158.1">
    <property type="protein sequence ID" value="ENSMSIP00000009575.1"/>
    <property type="gene ID" value="ENSMSIG00000008419.1"/>
</dbReference>
<name>A0A8C6GPA1_MUSSI</name>
<evidence type="ECO:0000256" key="1">
    <source>
        <dbReference type="SAM" id="MobiDB-lite"/>
    </source>
</evidence>